<protein>
    <submittedName>
        <fullName evidence="1">Uncharacterized protein</fullName>
    </submittedName>
</protein>
<dbReference type="EMBL" id="LDJJ01000051">
    <property type="protein sequence ID" value="KRG65804.1"/>
    <property type="molecule type" value="Genomic_DNA"/>
</dbReference>
<reference evidence="1 2" key="1">
    <citation type="submission" date="2015-05" db="EMBL/GenBank/DDBJ databases">
        <title>Genome sequencing and analysis of members of genus Stenotrophomonas.</title>
        <authorList>
            <person name="Patil P.P."/>
            <person name="Midha S."/>
            <person name="Patil P.B."/>
        </authorList>
    </citation>
    <scope>NUCLEOTIDE SEQUENCE [LARGE SCALE GENOMIC DNA]</scope>
    <source>
        <strain evidence="1 2">DSM 18941</strain>
    </source>
</reference>
<evidence type="ECO:0000313" key="2">
    <source>
        <dbReference type="Proteomes" id="UP000051863"/>
    </source>
</evidence>
<dbReference type="AlphaFoldDB" id="A0A0R0C824"/>
<dbReference type="PIRSF" id="PIRSF028589">
    <property type="entry name" value="UCP028589"/>
    <property type="match status" value="1"/>
</dbReference>
<gene>
    <name evidence="1" type="ORF">ABB27_14635</name>
</gene>
<evidence type="ECO:0000313" key="1">
    <source>
        <dbReference type="EMBL" id="KRG65804.1"/>
    </source>
</evidence>
<keyword evidence="2" id="KW-1185">Reference proteome</keyword>
<sequence length="252" mass="27796">MKDFSFQGRIELGTRQAGGKPTNLIWVGDQSSCEVRFNTENADRTETFSGQRLQSARMRQSTTVELNLVLRYATPHNLQLGLYATPQNVSAASVASEVLPEGLIAGSRIVLDKPANVTDLVLTDSNGSPVTLEEGEDYRLESAHSGIIQIIDVSSLTQPLKAAYKHDAFTVLPFFTAQPPERYLYLNGVNTVTGERVRMHLYRVQFNPFDTLALINPEFGELPLSGSAMFDIETAEDPMFGPFGRIELPAEV</sequence>
<accession>A0A0R0C824</accession>
<dbReference type="OrthoDB" id="6702050at2"/>
<organism evidence="1 2">
    <name type="scientific">Stenotrophomonas terrae</name>
    <dbReference type="NCBI Taxonomy" id="405446"/>
    <lineage>
        <taxon>Bacteria</taxon>
        <taxon>Pseudomonadati</taxon>
        <taxon>Pseudomonadota</taxon>
        <taxon>Gammaproteobacteria</taxon>
        <taxon>Lysobacterales</taxon>
        <taxon>Lysobacteraceae</taxon>
        <taxon>Stenotrophomonas</taxon>
    </lineage>
</organism>
<comment type="caution">
    <text evidence="1">The sequence shown here is derived from an EMBL/GenBank/DDBJ whole genome shotgun (WGS) entry which is preliminary data.</text>
</comment>
<dbReference type="InterPro" id="IPR016893">
    <property type="entry name" value="UCP028589"/>
</dbReference>
<dbReference type="PATRIC" id="fig|405446.3.peg.2675"/>
<dbReference type="RefSeq" id="WP_057629517.1">
    <property type="nucleotide sequence ID" value="NZ_LDJJ01000051.1"/>
</dbReference>
<proteinExistence type="predicted"/>
<name>A0A0R0C824_9GAMM</name>
<dbReference type="Proteomes" id="UP000051863">
    <property type="component" value="Unassembled WGS sequence"/>
</dbReference>